<feature type="compositionally biased region" description="Basic residues" evidence="1">
    <location>
        <begin position="1"/>
        <end position="13"/>
    </location>
</feature>
<evidence type="ECO:0000259" key="2">
    <source>
        <dbReference type="Pfam" id="PF20415"/>
    </source>
</evidence>
<comment type="caution">
    <text evidence="3">The sequence shown here is derived from an EMBL/GenBank/DDBJ whole genome shotgun (WGS) entry which is preliminary data.</text>
</comment>
<dbReference type="EMBL" id="RWJN01000039">
    <property type="protein sequence ID" value="TCD69539.1"/>
    <property type="molecule type" value="Genomic_DNA"/>
</dbReference>
<organism evidence="3 4">
    <name type="scientific">Steccherinum ochraceum</name>
    <dbReference type="NCBI Taxonomy" id="92696"/>
    <lineage>
        <taxon>Eukaryota</taxon>
        <taxon>Fungi</taxon>
        <taxon>Dikarya</taxon>
        <taxon>Basidiomycota</taxon>
        <taxon>Agaricomycotina</taxon>
        <taxon>Agaricomycetes</taxon>
        <taxon>Polyporales</taxon>
        <taxon>Steccherinaceae</taxon>
        <taxon>Steccherinum</taxon>
    </lineage>
</organism>
<dbReference type="Proteomes" id="UP000292702">
    <property type="component" value="Unassembled WGS sequence"/>
</dbReference>
<evidence type="ECO:0000313" key="4">
    <source>
        <dbReference type="Proteomes" id="UP000292702"/>
    </source>
</evidence>
<feature type="domain" description="DUF6699" evidence="2">
    <location>
        <begin position="74"/>
        <end position="217"/>
    </location>
</feature>
<proteinExistence type="predicted"/>
<dbReference type="AlphaFoldDB" id="A0A4R0RUT6"/>
<protein>
    <recommendedName>
        <fullName evidence="2">DUF6699 domain-containing protein</fullName>
    </recommendedName>
</protein>
<keyword evidence="4" id="KW-1185">Reference proteome</keyword>
<dbReference type="InterPro" id="IPR046522">
    <property type="entry name" value="DUF6699"/>
</dbReference>
<dbReference type="Pfam" id="PF20415">
    <property type="entry name" value="DUF6699"/>
    <property type="match status" value="1"/>
</dbReference>
<accession>A0A4R0RUT6</accession>
<dbReference type="OrthoDB" id="3242468at2759"/>
<feature type="region of interest" description="Disordered" evidence="1">
    <location>
        <begin position="1"/>
        <end position="38"/>
    </location>
</feature>
<gene>
    <name evidence="3" type="ORF">EIP91_007162</name>
</gene>
<name>A0A4R0RUT6_9APHY</name>
<reference evidence="3 4" key="1">
    <citation type="submission" date="2018-11" db="EMBL/GenBank/DDBJ databases">
        <title>Genome assembly of Steccherinum ochraceum LE-BIN_3174, the white-rot fungus of the Steccherinaceae family (The Residual Polyporoid clade, Polyporales, Basidiomycota).</title>
        <authorList>
            <person name="Fedorova T.V."/>
            <person name="Glazunova O.A."/>
            <person name="Landesman E.O."/>
            <person name="Moiseenko K.V."/>
            <person name="Psurtseva N.V."/>
            <person name="Savinova O.S."/>
            <person name="Shakhova N.V."/>
            <person name="Tyazhelova T.V."/>
            <person name="Vasina D.V."/>
        </authorList>
    </citation>
    <scope>NUCLEOTIDE SEQUENCE [LARGE SCALE GENOMIC DNA]</scope>
    <source>
        <strain evidence="3 4">LE-BIN_3174</strain>
    </source>
</reference>
<evidence type="ECO:0000313" key="3">
    <source>
        <dbReference type="EMBL" id="TCD69539.1"/>
    </source>
</evidence>
<evidence type="ECO:0000256" key="1">
    <source>
        <dbReference type="SAM" id="MobiDB-lite"/>
    </source>
</evidence>
<sequence length="232" mass="25282">MTSHPRAPRRVKSSTHVEIAPRVQPKPSMNSVRSRHSPVVPASKPLAYAHAQPRSSALHMHPILSHTRNHHAPISYDIMYTPSAHSVLDRTTQSAIPSHTLTQPATEPPMATSSSLILRSHKLPWTVVVGSRSSQSKSKAPSSHAITNLDVLYAVHMSLLKPVTPAEWDSLGHGSEAQAHVTKAYERRCTRMGGGWENGVKRIDWLGSKMRLMGIEVDKTAGVPAAGIMVFG</sequence>